<dbReference type="InterPro" id="IPR032675">
    <property type="entry name" value="LRR_dom_sf"/>
</dbReference>
<dbReference type="Gene3D" id="3.80.10.10">
    <property type="entry name" value="Ribonuclease Inhibitor"/>
    <property type="match status" value="1"/>
</dbReference>
<dbReference type="EMBL" id="KN817520">
    <property type="protein sequence ID" value="KJA28944.1"/>
    <property type="molecule type" value="Genomic_DNA"/>
</dbReference>
<sequence length="569" mass="64840">MAKTKGSTRPPRAPHTHVTNCLFLQRGVETLCPDLWLEIFSFTTDVDSITYDRMPWKSSAQSAATTEMAKRTLSSPSAFFDPSQPLRIISHVCRYWRAILSDASHLWSQVIDCGYMTPMWLSRVLHYANDAPLVVRCSFLGQSGQPPTYLDKQTMDLNLFVVLVAKNEFREFHRDFLHARLSFHTIAALLNRFRHRMPQLTALSLNPGALAQELFNSSPVNLFQGTAPPKLKRATLVNCPFSNYQTQPWQNLTYLSISNNSHQVFLPLSLLQQTPALEHLVIVIYNSTNLHYAAFFPARGRVKLPNLSRIQLSGALNSCIMFLCSLEPPLDLTLLVCRITEYRPGWLDAEIATIFHGITSTPDTSNTQASNTIRLDLSKDTPRIRVRTNNTGHKHHFTYEDQRIELDANDHLSFMECFCPYFHSCTCLIFETQQQLDSNIHTKEFYANVLLVLLPQFVNVEVLALPGTSYSLIFPLLADVDMMFPNLREVIMPFTISREAGYLDQISNFLTDRRKSGRPIATLSFPTIHGSHKSAKSNKRARMLKKSFGVDIKFREEDPWMANLKDEGF</sequence>
<protein>
    <recommendedName>
        <fullName evidence="3">F-box domain-containing protein</fullName>
    </recommendedName>
</protein>
<proteinExistence type="predicted"/>
<gene>
    <name evidence="1" type="ORF">HYPSUDRAFT_33407</name>
</gene>
<accession>A0A0D2PDK2</accession>
<dbReference type="AlphaFoldDB" id="A0A0D2PDK2"/>
<name>A0A0D2PDK2_HYPSF</name>
<dbReference type="Gene3D" id="1.20.1280.50">
    <property type="match status" value="1"/>
</dbReference>
<organism evidence="1 2">
    <name type="scientific">Hypholoma sublateritium (strain FD-334 SS-4)</name>
    <dbReference type="NCBI Taxonomy" id="945553"/>
    <lineage>
        <taxon>Eukaryota</taxon>
        <taxon>Fungi</taxon>
        <taxon>Dikarya</taxon>
        <taxon>Basidiomycota</taxon>
        <taxon>Agaricomycotina</taxon>
        <taxon>Agaricomycetes</taxon>
        <taxon>Agaricomycetidae</taxon>
        <taxon>Agaricales</taxon>
        <taxon>Agaricineae</taxon>
        <taxon>Strophariaceae</taxon>
        <taxon>Hypholoma</taxon>
    </lineage>
</organism>
<dbReference type="OrthoDB" id="3217549at2759"/>
<evidence type="ECO:0000313" key="2">
    <source>
        <dbReference type="Proteomes" id="UP000054270"/>
    </source>
</evidence>
<evidence type="ECO:0000313" key="1">
    <source>
        <dbReference type="EMBL" id="KJA28944.1"/>
    </source>
</evidence>
<dbReference type="Proteomes" id="UP000054270">
    <property type="component" value="Unassembled WGS sequence"/>
</dbReference>
<keyword evidence="2" id="KW-1185">Reference proteome</keyword>
<evidence type="ECO:0008006" key="3">
    <source>
        <dbReference type="Google" id="ProtNLM"/>
    </source>
</evidence>
<reference evidence="2" key="1">
    <citation type="submission" date="2014-04" db="EMBL/GenBank/DDBJ databases">
        <title>Evolutionary Origins and Diversification of the Mycorrhizal Mutualists.</title>
        <authorList>
            <consortium name="DOE Joint Genome Institute"/>
            <consortium name="Mycorrhizal Genomics Consortium"/>
            <person name="Kohler A."/>
            <person name="Kuo A."/>
            <person name="Nagy L.G."/>
            <person name="Floudas D."/>
            <person name="Copeland A."/>
            <person name="Barry K.W."/>
            <person name="Cichocki N."/>
            <person name="Veneault-Fourrey C."/>
            <person name="LaButti K."/>
            <person name="Lindquist E.A."/>
            <person name="Lipzen A."/>
            <person name="Lundell T."/>
            <person name="Morin E."/>
            <person name="Murat C."/>
            <person name="Riley R."/>
            <person name="Ohm R."/>
            <person name="Sun H."/>
            <person name="Tunlid A."/>
            <person name="Henrissat B."/>
            <person name="Grigoriev I.V."/>
            <person name="Hibbett D.S."/>
            <person name="Martin F."/>
        </authorList>
    </citation>
    <scope>NUCLEOTIDE SEQUENCE [LARGE SCALE GENOMIC DNA]</scope>
    <source>
        <strain evidence="2">FD-334 SS-4</strain>
    </source>
</reference>